<evidence type="ECO:0000259" key="14">
    <source>
        <dbReference type="PROSITE" id="PS52019"/>
    </source>
</evidence>
<feature type="domain" description="Ketosynthase family 3 (KS3)" evidence="13">
    <location>
        <begin position="15"/>
        <end position="439"/>
    </location>
</feature>
<evidence type="ECO:0000259" key="12">
    <source>
        <dbReference type="PROSITE" id="PS50075"/>
    </source>
</evidence>
<dbReference type="InterPro" id="IPR014043">
    <property type="entry name" value="Acyl_transferase_dom"/>
</dbReference>
<dbReference type="CDD" id="cd00833">
    <property type="entry name" value="PKS"/>
    <property type="match status" value="1"/>
</dbReference>
<keyword evidence="6" id="KW-0443">Lipid metabolism</keyword>
<sequence>MSDTNDEGFDDPSVPEGVAIIGMSGRFPGARDLTEFWANLRGGVESVVEFGDDDLLAAGVDAEESRQPHYVKAGPSFEGIDLFDAEFFGYTAREAKIMDPQHRLFLETAWEALEHAGLDPARYPGTVGVFGGASSSAYIGNVLSNMDDGEGIRGENIGLGNELAFLTTRVSYKLDLKGPSYPVQTACSSSLVALHAACQSLLGYECDMALSGGVSYKVPEKTGYAYQEGGFLSPDGRVRPFDAAARGTVFANGVGVVALKRLADALADGDTVHAVIRGTAVNNDGAVKASFSAPSVAGQAAVIAEALATAGLEPGDIDYVEAHGSGTLIGDSIEVQALTRAFAGAPGTWRIGSVKSNVGHLDAAAGMAGLLKTVLALRHEELPASLNHVEGNKDIDFTDGPFRVHTELGAWPRTAGRVRRAGVSAFGFGGTNAHVVLEEAGPAPEPAPSPRESELLVLSARSEHALDQASDRLAAFLRRERPALADAAFTLATGRRDFPYRRTVCGTDAEAVAAALETRDPAYVTSGQAAPSAPHVAFMFSGQGAQYPGMGRGLYASEPAFRSAVDTCAEHLRPHLNGDVRDVLFPKDAVAAALLGQTRWAQPALFVVEYALVALWREWGVEPSHLLGHSLGEWVAACVSGVFRLEDALRLVALRGELMQSCGAGAMLGVVAERDAVESALPDGACLAAHNGPRDCVVSGPADAVEEFAVTADERGWATRPLEVSHAFHSVLMEPVVDGFVSAVARVERAAPGIPFVSNVTGDWITAEQARDPEYWGRHIRQCVEFAAGVRLLAQSAPVLLEVGPGQTLASLARRTLADAGTGGVTATASLPHRRDPRGAGETMRRTLGQQWLLGVAPDWARYYGQDGRRRVPLPTYPFERKRYWLEPAAPRVSREPGRHPLLDEVLLRSAGQTVFASELSLDRHWVLAEHRMLGEAIVPGTTYLEMGRAAAAAHLRRPVTEIRDVDFLVPLLVQENKPRTVHTTVRELDDDTVEFSVAGHDPERDVWTVHVQGKAAAGSLVPPPRQDPDALLARCALETVDLGRAQAEHKVMEFGRRWTDSLRTMHVGVRTALGILDMPERYRSECEDHVLHPALLDLATGFSGFAVHETREDVQEYRGSRAFFLPVGYDVLRIHAPLPPTGTSLITPHPDAGRGTEIRKVDVTVRDADGNTAVEILGFTVKRVPDPRHTVARIRPHSRHHTLRWIPAPDVTEQREAPAAVLLVTEGGGLSGDLGVSLRSRGVRVITAELAGEWSAPGDDHYGVPPTAEGWGRLLDTLGDAVPGEAVFVAAPAADAQRGVAELDRRLRGGADSLFHLVRALAARDAVPGRLAVIAPHVARVTGDEPATAPVHATLFGLAKVIGQEHEGTEVLCLDVDEDTDAVALCTELLGPWSPTMVALRGGGRHVTELAPLHLRDRSRQEDERPEGVHLITGGLGGLGLAVARHLSRTVPGIRLALVSRGAPDPRDHRDETGAEDPRRHRQLTALRELEDLGARVRCYRADVADEAAMADVVRAVRADLGRIACVIHAAGVAGDGFLFRKDAGTFRATLAPKVLGATVLDLVTADDPPQLMLCFGSTTSVFGVAGQGDYTAANTYLDHFADHRTALGRRTVTVDWTDWLDTGMAFDHGVQRDQGFFRSISVEDGLGSLDEILAAPCSPVVVGEINYGVLGSVDPDRLAAQLRRAPLVLEESVRQRVAEAGGESRRPAADASAGPAPAEGVTLLGREDGGYSETEHQLARIWARELGLDRLNIHESAFSLGGDSLVALRMAQSIQKTMAVRVSMVDLFRYVTVADLATHLDGKKSHG</sequence>
<dbReference type="InterPro" id="IPR006162">
    <property type="entry name" value="Ppantetheine_attach_site"/>
</dbReference>
<dbReference type="Pfam" id="PF14765">
    <property type="entry name" value="PS-DH"/>
    <property type="match status" value="1"/>
</dbReference>
<dbReference type="GO" id="GO:0005737">
    <property type="term" value="C:cytoplasm"/>
    <property type="evidence" value="ECO:0007669"/>
    <property type="project" value="TreeGrafter"/>
</dbReference>
<dbReference type="Gene3D" id="3.40.50.720">
    <property type="entry name" value="NAD(P)-binding Rossmann-like Domain"/>
    <property type="match status" value="1"/>
</dbReference>
<dbReference type="EMBL" id="CP019724">
    <property type="protein sequence ID" value="AQS67090.1"/>
    <property type="molecule type" value="Genomic_DNA"/>
</dbReference>
<dbReference type="PROSITE" id="PS52019">
    <property type="entry name" value="PKS_MFAS_DH"/>
    <property type="match status" value="1"/>
</dbReference>
<dbReference type="SMART" id="SM00826">
    <property type="entry name" value="PKS_DH"/>
    <property type="match status" value="1"/>
</dbReference>
<evidence type="ECO:0000256" key="6">
    <source>
        <dbReference type="ARBA" id="ARBA00023098"/>
    </source>
</evidence>
<feature type="region of interest" description="N-terminal hotdog fold" evidence="10">
    <location>
        <begin position="900"/>
        <end position="1023"/>
    </location>
</feature>
<comment type="pathway">
    <text evidence="1">Antibiotic biosynthesis.</text>
</comment>
<reference evidence="15 16" key="1">
    <citation type="submission" date="2017-02" db="EMBL/GenBank/DDBJ databases">
        <title>Streptomyces pactum ACT12 Genome sequencing and assembly.</title>
        <authorList>
            <person name="Xue Q."/>
            <person name="Yan X."/>
            <person name="Jia L."/>
            <person name="Yan H."/>
        </authorList>
    </citation>
    <scope>NUCLEOTIDE SEQUENCE [LARGE SCALE GENOMIC DNA]</scope>
    <source>
        <strain evidence="15 16">ACT12</strain>
    </source>
</reference>
<dbReference type="InterPro" id="IPR057326">
    <property type="entry name" value="KR_dom"/>
</dbReference>
<keyword evidence="4" id="KW-0808">Transferase</keyword>
<feature type="compositionally biased region" description="Basic and acidic residues" evidence="11">
    <location>
        <begin position="1700"/>
        <end position="1710"/>
    </location>
</feature>
<feature type="domain" description="Carrier" evidence="12">
    <location>
        <begin position="1731"/>
        <end position="1806"/>
    </location>
</feature>
<dbReference type="InterPro" id="IPR013968">
    <property type="entry name" value="PKS_KR"/>
</dbReference>
<dbReference type="GO" id="GO:0005886">
    <property type="term" value="C:plasma membrane"/>
    <property type="evidence" value="ECO:0007669"/>
    <property type="project" value="TreeGrafter"/>
</dbReference>
<dbReference type="SMART" id="SM00825">
    <property type="entry name" value="PKS_KS"/>
    <property type="match status" value="1"/>
</dbReference>
<dbReference type="PROSITE" id="PS00606">
    <property type="entry name" value="KS3_1"/>
    <property type="match status" value="1"/>
</dbReference>
<dbReference type="PROSITE" id="PS52004">
    <property type="entry name" value="KS3_2"/>
    <property type="match status" value="1"/>
</dbReference>
<dbReference type="Pfam" id="PF00109">
    <property type="entry name" value="ketoacyl-synt"/>
    <property type="match status" value="1"/>
</dbReference>
<dbReference type="InterPro" id="IPR020806">
    <property type="entry name" value="PKS_PP-bd"/>
</dbReference>
<dbReference type="InterPro" id="IPR049900">
    <property type="entry name" value="PKS_mFAS_DH"/>
</dbReference>
<dbReference type="Gene3D" id="1.10.1200.10">
    <property type="entry name" value="ACP-like"/>
    <property type="match status" value="1"/>
</dbReference>
<evidence type="ECO:0000256" key="10">
    <source>
        <dbReference type="PROSITE-ProRule" id="PRU01363"/>
    </source>
</evidence>
<dbReference type="InterPro" id="IPR020841">
    <property type="entry name" value="PKS_Beta-ketoAc_synthase_dom"/>
</dbReference>
<dbReference type="GO" id="GO:0071770">
    <property type="term" value="P:DIM/DIP cell wall layer assembly"/>
    <property type="evidence" value="ECO:0007669"/>
    <property type="project" value="TreeGrafter"/>
</dbReference>
<dbReference type="Proteomes" id="UP000189443">
    <property type="component" value="Chromosome"/>
</dbReference>
<accession>A0A1S6J5T7</accession>
<dbReference type="InterPro" id="IPR020807">
    <property type="entry name" value="PKS_DH"/>
</dbReference>
<dbReference type="KEGG" id="spac:B1H29_09290"/>
<dbReference type="InterPro" id="IPR042104">
    <property type="entry name" value="PKS_dehydratase_sf"/>
</dbReference>
<organism evidence="15 16">
    <name type="scientific">Streptomyces pactum</name>
    <dbReference type="NCBI Taxonomy" id="68249"/>
    <lineage>
        <taxon>Bacteria</taxon>
        <taxon>Bacillati</taxon>
        <taxon>Actinomycetota</taxon>
        <taxon>Actinomycetes</taxon>
        <taxon>Kitasatosporales</taxon>
        <taxon>Streptomycetaceae</taxon>
        <taxon>Streptomyces</taxon>
    </lineage>
</organism>
<dbReference type="InterPro" id="IPR036291">
    <property type="entry name" value="NAD(P)-bd_dom_sf"/>
</dbReference>
<dbReference type="GO" id="GO:0006633">
    <property type="term" value="P:fatty acid biosynthetic process"/>
    <property type="evidence" value="ECO:0007669"/>
    <property type="project" value="InterPro"/>
</dbReference>
<evidence type="ECO:0000259" key="13">
    <source>
        <dbReference type="PROSITE" id="PS52004"/>
    </source>
</evidence>
<dbReference type="Pfam" id="PF21089">
    <property type="entry name" value="PKS_DH_N"/>
    <property type="match status" value="1"/>
</dbReference>
<dbReference type="Pfam" id="PF16197">
    <property type="entry name" value="KAsynt_C_assoc"/>
    <property type="match status" value="1"/>
</dbReference>
<dbReference type="FunFam" id="3.40.47.10:FF:000042">
    <property type="entry name" value="Polyketide synthase Pks13"/>
    <property type="match status" value="1"/>
</dbReference>
<dbReference type="Pfam" id="PF00550">
    <property type="entry name" value="PP-binding"/>
    <property type="match status" value="1"/>
</dbReference>
<dbReference type="CDD" id="cd08953">
    <property type="entry name" value="KR_2_SDR_x"/>
    <property type="match status" value="1"/>
</dbReference>
<dbReference type="InterPro" id="IPR014031">
    <property type="entry name" value="Ketoacyl_synth_C"/>
</dbReference>
<evidence type="ECO:0000256" key="7">
    <source>
        <dbReference type="ARBA" id="ARBA00023194"/>
    </source>
</evidence>
<keyword evidence="7" id="KW-0045">Antibiotic biosynthesis</keyword>
<dbReference type="InterPro" id="IPR032821">
    <property type="entry name" value="PKS_assoc"/>
</dbReference>
<dbReference type="Gene3D" id="3.40.47.10">
    <property type="match status" value="1"/>
</dbReference>
<dbReference type="InterPro" id="IPR016039">
    <property type="entry name" value="Thiolase-like"/>
</dbReference>
<dbReference type="InterPro" id="IPR016035">
    <property type="entry name" value="Acyl_Trfase/lysoPLipase"/>
</dbReference>
<dbReference type="Pfam" id="PF08659">
    <property type="entry name" value="KR"/>
    <property type="match status" value="1"/>
</dbReference>
<dbReference type="SUPFAM" id="SSF53901">
    <property type="entry name" value="Thiolase-like"/>
    <property type="match status" value="1"/>
</dbReference>
<dbReference type="InterPro" id="IPR049551">
    <property type="entry name" value="PKS_DH_C"/>
</dbReference>
<dbReference type="PROSITE" id="PS50075">
    <property type="entry name" value="CARRIER"/>
    <property type="match status" value="1"/>
</dbReference>
<keyword evidence="8" id="KW-0511">Multifunctional enzyme</keyword>
<dbReference type="InterPro" id="IPR009081">
    <property type="entry name" value="PP-bd_ACP"/>
</dbReference>
<keyword evidence="16" id="KW-1185">Reference proteome</keyword>
<dbReference type="InterPro" id="IPR001227">
    <property type="entry name" value="Ac_transferase_dom_sf"/>
</dbReference>
<feature type="domain" description="PKS/mFAS DH" evidence="14">
    <location>
        <begin position="900"/>
        <end position="1191"/>
    </location>
</feature>
<evidence type="ECO:0000256" key="1">
    <source>
        <dbReference type="ARBA" id="ARBA00004792"/>
    </source>
</evidence>
<evidence type="ECO:0000256" key="11">
    <source>
        <dbReference type="SAM" id="MobiDB-lite"/>
    </source>
</evidence>
<dbReference type="InterPro" id="IPR016036">
    <property type="entry name" value="Malonyl_transacylase_ACP-bd"/>
</dbReference>
<dbReference type="SUPFAM" id="SSF47336">
    <property type="entry name" value="ACP-like"/>
    <property type="match status" value="1"/>
</dbReference>
<evidence type="ECO:0000256" key="3">
    <source>
        <dbReference type="ARBA" id="ARBA00022553"/>
    </source>
</evidence>
<feature type="active site" description="Proton donor; for dehydratase activity" evidence="10">
    <location>
        <position position="1098"/>
    </location>
</feature>
<evidence type="ECO:0000256" key="4">
    <source>
        <dbReference type="ARBA" id="ARBA00022679"/>
    </source>
</evidence>
<dbReference type="RefSeq" id="WP_055419788.1">
    <property type="nucleotide sequence ID" value="NZ_CP019724.1"/>
</dbReference>
<feature type="compositionally biased region" description="Basic and acidic residues" evidence="11">
    <location>
        <begin position="833"/>
        <end position="842"/>
    </location>
</feature>
<evidence type="ECO:0000256" key="5">
    <source>
        <dbReference type="ARBA" id="ARBA00022832"/>
    </source>
</evidence>
<dbReference type="SUPFAM" id="SSF51735">
    <property type="entry name" value="NAD(P)-binding Rossmann-fold domains"/>
    <property type="match status" value="2"/>
</dbReference>
<name>A0A1S6J5T7_9ACTN</name>
<dbReference type="SMART" id="SM00827">
    <property type="entry name" value="PKS_AT"/>
    <property type="match status" value="1"/>
</dbReference>
<dbReference type="Pfam" id="PF02801">
    <property type="entry name" value="Ketoacyl-synt_C"/>
    <property type="match status" value="1"/>
</dbReference>
<dbReference type="InterPro" id="IPR049552">
    <property type="entry name" value="PKS_DH_N"/>
</dbReference>
<dbReference type="SUPFAM" id="SSF52151">
    <property type="entry name" value="FabD/lysophospholipase-like"/>
    <property type="match status" value="1"/>
</dbReference>
<evidence type="ECO:0000256" key="9">
    <source>
        <dbReference type="ARBA" id="ARBA00023315"/>
    </source>
</evidence>
<keyword evidence="3" id="KW-0597">Phosphoprotein</keyword>
<feature type="region of interest" description="Disordered" evidence="11">
    <location>
        <begin position="1700"/>
        <end position="1729"/>
    </location>
</feature>
<evidence type="ECO:0000256" key="8">
    <source>
        <dbReference type="ARBA" id="ARBA00023268"/>
    </source>
</evidence>
<dbReference type="Gene3D" id="3.30.70.3290">
    <property type="match status" value="1"/>
</dbReference>
<gene>
    <name evidence="15" type="ORF">B1H29_09290</name>
</gene>
<keyword evidence="9" id="KW-0012">Acyltransferase</keyword>
<dbReference type="OrthoDB" id="5478077at2"/>
<keyword evidence="5" id="KW-0276">Fatty acid metabolism</keyword>
<dbReference type="SUPFAM" id="SSF55048">
    <property type="entry name" value="Probable ACP-binding domain of malonyl-CoA ACP transacylase"/>
    <property type="match status" value="1"/>
</dbReference>
<evidence type="ECO:0000313" key="15">
    <source>
        <dbReference type="EMBL" id="AQS67090.1"/>
    </source>
</evidence>
<keyword evidence="2" id="KW-0596">Phosphopantetheine</keyword>
<dbReference type="SMART" id="SM00823">
    <property type="entry name" value="PKS_PP"/>
    <property type="match status" value="1"/>
</dbReference>
<feature type="active site" description="Proton acceptor; for dehydratase activity" evidence="10">
    <location>
        <position position="931"/>
    </location>
</feature>
<feature type="region of interest" description="Disordered" evidence="11">
    <location>
        <begin position="1460"/>
        <end position="1480"/>
    </location>
</feature>
<feature type="compositionally biased region" description="Basic and acidic residues" evidence="11">
    <location>
        <begin position="1465"/>
        <end position="1480"/>
    </location>
</feature>
<dbReference type="SMART" id="SM00822">
    <property type="entry name" value="PKS_KR"/>
    <property type="match status" value="1"/>
</dbReference>
<dbReference type="GO" id="GO:0004315">
    <property type="term" value="F:3-oxoacyl-[acyl-carrier-protein] synthase activity"/>
    <property type="evidence" value="ECO:0007669"/>
    <property type="project" value="InterPro"/>
</dbReference>
<dbReference type="Gene3D" id="3.40.366.10">
    <property type="entry name" value="Malonyl-Coenzyme A Acyl Carrier Protein, domain 2"/>
    <property type="match status" value="1"/>
</dbReference>
<dbReference type="PROSITE" id="PS00012">
    <property type="entry name" value="PHOSPHOPANTETHEINE"/>
    <property type="match status" value="1"/>
</dbReference>
<dbReference type="GO" id="GO:0017000">
    <property type="term" value="P:antibiotic biosynthetic process"/>
    <property type="evidence" value="ECO:0007669"/>
    <property type="project" value="UniProtKB-KW"/>
</dbReference>
<dbReference type="PANTHER" id="PTHR43775:SF51">
    <property type="entry name" value="INACTIVE PHENOLPHTHIOCEROL SYNTHESIS POLYKETIDE SYNTHASE TYPE I PKS1-RELATED"/>
    <property type="match status" value="1"/>
</dbReference>
<dbReference type="InterPro" id="IPR018201">
    <property type="entry name" value="Ketoacyl_synth_AS"/>
</dbReference>
<feature type="region of interest" description="Disordered" evidence="11">
    <location>
        <begin position="823"/>
        <end position="842"/>
    </location>
</feature>
<feature type="compositionally biased region" description="Low complexity" evidence="11">
    <location>
        <begin position="1711"/>
        <end position="1720"/>
    </location>
</feature>
<dbReference type="InterPro" id="IPR050091">
    <property type="entry name" value="PKS_NRPS_Biosynth_Enz"/>
</dbReference>
<dbReference type="Gene3D" id="3.10.129.110">
    <property type="entry name" value="Polyketide synthase dehydratase"/>
    <property type="match status" value="1"/>
</dbReference>
<dbReference type="InterPro" id="IPR014030">
    <property type="entry name" value="Ketoacyl_synth_N"/>
</dbReference>
<dbReference type="PANTHER" id="PTHR43775">
    <property type="entry name" value="FATTY ACID SYNTHASE"/>
    <property type="match status" value="1"/>
</dbReference>
<proteinExistence type="predicted"/>
<dbReference type="GO" id="GO:0004312">
    <property type="term" value="F:fatty acid synthase activity"/>
    <property type="evidence" value="ECO:0007669"/>
    <property type="project" value="TreeGrafter"/>
</dbReference>
<evidence type="ECO:0000313" key="16">
    <source>
        <dbReference type="Proteomes" id="UP000189443"/>
    </source>
</evidence>
<dbReference type="InterPro" id="IPR036736">
    <property type="entry name" value="ACP-like_sf"/>
</dbReference>
<dbReference type="GO" id="GO:0031177">
    <property type="term" value="F:phosphopantetheine binding"/>
    <property type="evidence" value="ECO:0007669"/>
    <property type="project" value="InterPro"/>
</dbReference>
<dbReference type="Pfam" id="PF00698">
    <property type="entry name" value="Acyl_transf_1"/>
    <property type="match status" value="1"/>
</dbReference>
<protein>
    <submittedName>
        <fullName evidence="15">Type I polyketide synthase</fullName>
    </submittedName>
</protein>
<evidence type="ECO:0000256" key="2">
    <source>
        <dbReference type="ARBA" id="ARBA00022450"/>
    </source>
</evidence>
<feature type="region of interest" description="C-terminal hotdog fold" evidence="10">
    <location>
        <begin position="1037"/>
        <end position="1191"/>
    </location>
</feature>